<feature type="domain" description="Tubulin/FtsZ GTPase" evidence="1">
    <location>
        <begin position="4"/>
        <end position="149"/>
    </location>
</feature>
<reference evidence="2" key="1">
    <citation type="journal article" date="2021" name="Proc. Natl. Acad. Sci. U.S.A.">
        <title>A Catalog of Tens of Thousands of Viruses from Human Metagenomes Reveals Hidden Associations with Chronic Diseases.</title>
        <authorList>
            <person name="Tisza M.J."/>
            <person name="Buck C.B."/>
        </authorList>
    </citation>
    <scope>NUCLEOTIDE SEQUENCE</scope>
    <source>
        <strain evidence="2">CtYA416</strain>
    </source>
</reference>
<sequence length="395" mass="44523">MKAKLIGIGAAGNKAAMMAIEKGVFTRDEVMLINTTHKDMKEEYADINVIIGSGMGGCGKERARAKKITLESLKEDKLNLDGIVNGTEDTVIIVSSSEGGTGCGASTIIAKYIREVLNVNVHLFVFTGFEDDARGLQNTVEYFQDIQDSFIVEAISNKKFLNGKTTKQEAEQLANEEFCKRMRAYLGLDLKDSHQNIDETDMYKINNTPGFMTIEVRDFDGIKKREDFDALFEDMIYNTKSLDFTKSSKRIGIFLFATEKTQSIGFDLDAIKFHLGEPFEFYTHIQTTHTNESVAIIASGMKLPTNDVNKVYEEYQARTANVDKAKDNFFDNVSSMHMNSEDAMFDLNDDKLANPTNDRKNDFFGKVEKETKEVVIQVGNKNKKRSKEEFLNGQY</sequence>
<organism evidence="2">
    <name type="scientific">Myoviridae sp. ctYA416</name>
    <dbReference type="NCBI Taxonomy" id="2825125"/>
    <lineage>
        <taxon>Viruses</taxon>
        <taxon>Duplodnaviria</taxon>
        <taxon>Heunggongvirae</taxon>
        <taxon>Uroviricota</taxon>
        <taxon>Caudoviricetes</taxon>
    </lineage>
</organism>
<name>A0A8S5UT70_9CAUD</name>
<dbReference type="EMBL" id="BK016136">
    <property type="protein sequence ID" value="DAF97679.1"/>
    <property type="molecule type" value="Genomic_DNA"/>
</dbReference>
<dbReference type="Pfam" id="PF00091">
    <property type="entry name" value="Tubulin"/>
    <property type="match status" value="1"/>
</dbReference>
<proteinExistence type="predicted"/>
<dbReference type="InterPro" id="IPR036525">
    <property type="entry name" value="Tubulin/FtsZ_GTPase_sf"/>
</dbReference>
<dbReference type="InterPro" id="IPR003008">
    <property type="entry name" value="Tubulin_FtsZ_GTPase"/>
</dbReference>
<dbReference type="Gene3D" id="3.40.50.1440">
    <property type="entry name" value="Tubulin/FtsZ, GTPase domain"/>
    <property type="match status" value="1"/>
</dbReference>
<dbReference type="GO" id="GO:0005525">
    <property type="term" value="F:GTP binding"/>
    <property type="evidence" value="ECO:0007669"/>
    <property type="project" value="InterPro"/>
</dbReference>
<evidence type="ECO:0000259" key="1">
    <source>
        <dbReference type="Pfam" id="PF00091"/>
    </source>
</evidence>
<dbReference type="SUPFAM" id="SSF52490">
    <property type="entry name" value="Tubulin nucleotide-binding domain-like"/>
    <property type="match status" value="1"/>
</dbReference>
<accession>A0A8S5UT70</accession>
<protein>
    <recommendedName>
        <fullName evidence="1">Tubulin/FtsZ GTPase domain-containing protein</fullName>
    </recommendedName>
</protein>
<evidence type="ECO:0000313" key="2">
    <source>
        <dbReference type="EMBL" id="DAF97679.1"/>
    </source>
</evidence>